<evidence type="ECO:0008006" key="3">
    <source>
        <dbReference type="Google" id="ProtNLM"/>
    </source>
</evidence>
<reference evidence="1 2" key="1">
    <citation type="journal article" date="2009" name="Stand. Genomic Sci.">
        <title>Complete genome sequence of Capnocytophaga ochracea type strain (VPI 2845).</title>
        <authorList>
            <person name="Mavrommatis K."/>
            <person name="Gronow S."/>
            <person name="Saunders E."/>
            <person name="Land M."/>
            <person name="Lapidus A."/>
            <person name="Copeland A."/>
            <person name="Glavina Del Rio T."/>
            <person name="Nolan M."/>
            <person name="Lucas S."/>
            <person name="Chen F."/>
            <person name="Tice H."/>
            <person name="Cheng J.F."/>
            <person name="Bruce D."/>
            <person name="Goodwin L."/>
            <person name="Pitluck S."/>
            <person name="Pati A."/>
            <person name="Ivanova N."/>
            <person name="Chen A."/>
            <person name="Palaniappan K."/>
            <person name="Chain P."/>
            <person name="Hauser L."/>
            <person name="Chang Y.J."/>
            <person name="Jeffries C.D."/>
            <person name="Brettin T."/>
            <person name="Detter J.C."/>
            <person name="Han C."/>
            <person name="Bristow J."/>
            <person name="Goker M."/>
            <person name="Rohde M."/>
            <person name="Eisen J.A."/>
            <person name="Markowitz V."/>
            <person name="Kyrpides N.C."/>
            <person name="Klenk H.P."/>
            <person name="Hugenholtz P."/>
        </authorList>
    </citation>
    <scope>NUCLEOTIDE SEQUENCE [LARGE SCALE GENOMIC DNA]</scope>
    <source>
        <strain evidence="2">ATCC 27872 / DSM 7271 / JCM 12966 / VPI 2845</strain>
    </source>
</reference>
<accession>C7M6H2</accession>
<evidence type="ECO:0000313" key="2">
    <source>
        <dbReference type="Proteomes" id="UP000006650"/>
    </source>
</evidence>
<organism evidence="1 2">
    <name type="scientific">Capnocytophaga ochracea (strain ATCC 27872 / DSM 7271 / CCUG 9716 / JCM 12966 / NCTC 12371 / SS31 / VPI 2845)</name>
    <name type="common">Bacteroides ochraceus</name>
    <dbReference type="NCBI Taxonomy" id="521097"/>
    <lineage>
        <taxon>Bacteria</taxon>
        <taxon>Pseudomonadati</taxon>
        <taxon>Bacteroidota</taxon>
        <taxon>Flavobacteriia</taxon>
        <taxon>Flavobacteriales</taxon>
        <taxon>Flavobacteriaceae</taxon>
        <taxon>Capnocytophaga</taxon>
    </lineage>
</organism>
<evidence type="ECO:0000313" key="1">
    <source>
        <dbReference type="EMBL" id="ACU93038.1"/>
    </source>
</evidence>
<dbReference type="eggNOG" id="ENOG5032K0P">
    <property type="taxonomic scope" value="Bacteria"/>
</dbReference>
<keyword evidence="2" id="KW-1185">Reference proteome</keyword>
<dbReference type="Proteomes" id="UP000006650">
    <property type="component" value="Chromosome"/>
</dbReference>
<dbReference type="HOGENOM" id="CLU_1871665_0_0_10"/>
<dbReference type="KEGG" id="coc:Coch_1492"/>
<gene>
    <name evidence="1" type="ordered locus">Coch_1492</name>
</gene>
<sequence>MTGKELQEALNKLCSDMKANLPGFLFCGILNSAEGTIMAKASSSPEFSTIAEETAPIFSTIVAQVKSVVALSESLDIKETHSTLIETNKITYVIGISNLGKFFILLALDREKANLAIARGLIEKSRPFAIVLDEQL</sequence>
<protein>
    <recommendedName>
        <fullName evidence="3">Roadblock/LAMTOR2 domain-containing protein</fullName>
    </recommendedName>
</protein>
<name>C7M6H2_CAPOD</name>
<dbReference type="AlphaFoldDB" id="C7M6H2"/>
<dbReference type="GeneID" id="29676069"/>
<dbReference type="EMBL" id="CP001632">
    <property type="protein sequence ID" value="ACU93038.1"/>
    <property type="molecule type" value="Genomic_DNA"/>
</dbReference>
<dbReference type="RefSeq" id="WP_009751611.1">
    <property type="nucleotide sequence ID" value="NC_013162.1"/>
</dbReference>
<proteinExistence type="predicted"/>